<evidence type="ECO:0000313" key="2">
    <source>
        <dbReference type="EMBL" id="KAE9268707.1"/>
    </source>
</evidence>
<name>A0A6A4B863_9STRA</name>
<sequence length="86" mass="9748">MKVAVQRQRCVHKRAESHQDEAAGSAQRKRQEARGSRCSIRRLMQSRGSRCSNKQMFLRRSRRHLQASCGSIPQPVTWLNFGGPGG</sequence>
<accession>A0A6A4B863</accession>
<evidence type="ECO:0000256" key="1">
    <source>
        <dbReference type="SAM" id="MobiDB-lite"/>
    </source>
</evidence>
<protein>
    <submittedName>
        <fullName evidence="2">Uncharacterized protein</fullName>
    </submittedName>
</protein>
<reference evidence="2 3" key="1">
    <citation type="submission" date="2018-08" db="EMBL/GenBank/DDBJ databases">
        <title>Genomic investigation of the strawberry pathogen Phytophthora fragariae indicates pathogenicity is determined by transcriptional variation in three key races.</title>
        <authorList>
            <person name="Adams T.M."/>
            <person name="Armitage A.D."/>
            <person name="Sobczyk M.K."/>
            <person name="Bates H.J."/>
            <person name="Dunwell J.M."/>
            <person name="Nellist C.F."/>
            <person name="Harrison R.J."/>
        </authorList>
    </citation>
    <scope>NUCLEOTIDE SEQUENCE [LARGE SCALE GENOMIC DNA]</scope>
    <source>
        <strain evidence="2 3">A4</strain>
    </source>
</reference>
<organism evidence="2 3">
    <name type="scientific">Phytophthora fragariae</name>
    <dbReference type="NCBI Taxonomy" id="53985"/>
    <lineage>
        <taxon>Eukaryota</taxon>
        <taxon>Sar</taxon>
        <taxon>Stramenopiles</taxon>
        <taxon>Oomycota</taxon>
        <taxon>Peronosporomycetes</taxon>
        <taxon>Peronosporales</taxon>
        <taxon>Peronosporaceae</taxon>
        <taxon>Phytophthora</taxon>
    </lineage>
</organism>
<feature type="region of interest" description="Disordered" evidence="1">
    <location>
        <begin position="1"/>
        <end position="41"/>
    </location>
</feature>
<dbReference type="AlphaFoldDB" id="A0A6A4B863"/>
<gene>
    <name evidence="2" type="ORF">PF001_g29544</name>
</gene>
<dbReference type="EMBL" id="QXGE01005032">
    <property type="protein sequence ID" value="KAE9268707.1"/>
    <property type="molecule type" value="Genomic_DNA"/>
</dbReference>
<evidence type="ECO:0000313" key="3">
    <source>
        <dbReference type="Proteomes" id="UP000437068"/>
    </source>
</evidence>
<comment type="caution">
    <text evidence="2">The sequence shown here is derived from an EMBL/GenBank/DDBJ whole genome shotgun (WGS) entry which is preliminary data.</text>
</comment>
<dbReference type="Proteomes" id="UP000437068">
    <property type="component" value="Unassembled WGS sequence"/>
</dbReference>
<proteinExistence type="predicted"/>